<organism evidence="1">
    <name type="scientific">Rhizophora mucronata</name>
    <name type="common">Asiatic mangrove</name>
    <dbReference type="NCBI Taxonomy" id="61149"/>
    <lineage>
        <taxon>Eukaryota</taxon>
        <taxon>Viridiplantae</taxon>
        <taxon>Streptophyta</taxon>
        <taxon>Embryophyta</taxon>
        <taxon>Tracheophyta</taxon>
        <taxon>Spermatophyta</taxon>
        <taxon>Magnoliopsida</taxon>
        <taxon>eudicotyledons</taxon>
        <taxon>Gunneridae</taxon>
        <taxon>Pentapetalae</taxon>
        <taxon>rosids</taxon>
        <taxon>fabids</taxon>
        <taxon>Malpighiales</taxon>
        <taxon>Rhizophoraceae</taxon>
        <taxon>Rhizophora</taxon>
    </lineage>
</organism>
<accession>A0A2P2MDK3</accession>
<protein>
    <submittedName>
        <fullName evidence="1">Protein transport protein SFT2 isoform X1</fullName>
    </submittedName>
</protein>
<dbReference type="EMBL" id="GGEC01047793">
    <property type="protein sequence ID" value="MBX28277.1"/>
    <property type="molecule type" value="Transcribed_RNA"/>
</dbReference>
<dbReference type="AlphaFoldDB" id="A0A2P2MDK3"/>
<reference evidence="1" key="1">
    <citation type="submission" date="2018-02" db="EMBL/GenBank/DDBJ databases">
        <title>Rhizophora mucronata_Transcriptome.</title>
        <authorList>
            <person name="Meera S.P."/>
            <person name="Sreeshan A."/>
            <person name="Augustine A."/>
        </authorList>
    </citation>
    <scope>NUCLEOTIDE SEQUENCE</scope>
    <source>
        <tissue evidence="1">Leaf</tissue>
    </source>
</reference>
<evidence type="ECO:0000313" key="1">
    <source>
        <dbReference type="EMBL" id="MBX28277.1"/>
    </source>
</evidence>
<name>A0A2P2MDK3_RHIMU</name>
<sequence>MINPQPSVKQIANFWGIRTMTGRNMANAMKMKNTPVARNKPKYTSAFPEGMLLVADCKFPGISLTPLETTLKVPVTVSFAERTAASRSNPMSNLARSSSSSLEAAYEFQSASSDDAGFCC</sequence>
<dbReference type="EMBL" id="GGEC01047792">
    <property type="protein sequence ID" value="MBX28276.1"/>
    <property type="molecule type" value="Transcribed_RNA"/>
</dbReference>
<proteinExistence type="predicted"/>